<organism evidence="2 3">
    <name type="scientific">Moraxella caviae</name>
    <dbReference type="NCBI Taxonomy" id="34060"/>
    <lineage>
        <taxon>Bacteria</taxon>
        <taxon>Pseudomonadati</taxon>
        <taxon>Pseudomonadota</taxon>
        <taxon>Gammaproteobacteria</taxon>
        <taxon>Moraxellales</taxon>
        <taxon>Moraxellaceae</taxon>
        <taxon>Moraxella</taxon>
    </lineage>
</organism>
<dbReference type="AlphaFoldDB" id="A0A378R3N6"/>
<evidence type="ECO:0008006" key="4">
    <source>
        <dbReference type="Google" id="ProtNLM"/>
    </source>
</evidence>
<dbReference type="Proteomes" id="UP000255279">
    <property type="component" value="Unassembled WGS sequence"/>
</dbReference>
<reference evidence="2 3" key="1">
    <citation type="submission" date="2018-06" db="EMBL/GenBank/DDBJ databases">
        <authorList>
            <consortium name="Pathogen Informatics"/>
            <person name="Doyle S."/>
        </authorList>
    </citation>
    <scope>NUCLEOTIDE SEQUENCE [LARGE SCALE GENOMIC DNA]</scope>
    <source>
        <strain evidence="2 3">NCTC10293</strain>
    </source>
</reference>
<feature type="compositionally biased region" description="Polar residues" evidence="1">
    <location>
        <begin position="1"/>
        <end position="20"/>
    </location>
</feature>
<name>A0A378R3N6_9GAMM</name>
<evidence type="ECO:0000313" key="2">
    <source>
        <dbReference type="EMBL" id="STZ09852.1"/>
    </source>
</evidence>
<sequence length="40" mass="4084">MSAETYTPNADEQTANQTEQKPQEQGEASPCCGGCGGAGH</sequence>
<evidence type="ECO:0000313" key="3">
    <source>
        <dbReference type="Proteomes" id="UP000255279"/>
    </source>
</evidence>
<accession>A0A378R3N6</accession>
<protein>
    <recommendedName>
        <fullName evidence="4">CCGSCS motif protein</fullName>
    </recommendedName>
</protein>
<evidence type="ECO:0000256" key="1">
    <source>
        <dbReference type="SAM" id="MobiDB-lite"/>
    </source>
</evidence>
<proteinExistence type="predicted"/>
<dbReference type="RefSeq" id="WP_278044952.1">
    <property type="nucleotide sequence ID" value="NZ_CAACXO010000062.1"/>
</dbReference>
<feature type="region of interest" description="Disordered" evidence="1">
    <location>
        <begin position="1"/>
        <end position="40"/>
    </location>
</feature>
<dbReference type="EMBL" id="UGQE01000001">
    <property type="protein sequence ID" value="STZ09852.1"/>
    <property type="molecule type" value="Genomic_DNA"/>
</dbReference>
<gene>
    <name evidence="2" type="ORF">NCTC10293_00163</name>
</gene>